<dbReference type="Gene3D" id="2.30.30.60">
    <property type="match status" value="1"/>
</dbReference>
<evidence type="ECO:0000256" key="4">
    <source>
        <dbReference type="ARBA" id="ARBA00022692"/>
    </source>
</evidence>
<dbReference type="EMBL" id="CP035493">
    <property type="protein sequence ID" value="QAY70464.1"/>
    <property type="molecule type" value="Genomic_DNA"/>
</dbReference>
<feature type="transmembrane region" description="Helical" evidence="7">
    <location>
        <begin position="158"/>
        <end position="180"/>
    </location>
</feature>
<evidence type="ECO:0000259" key="8">
    <source>
        <dbReference type="Pfam" id="PF00924"/>
    </source>
</evidence>
<dbReference type="OrthoDB" id="4638917at2"/>
<dbReference type="Gene3D" id="3.30.70.100">
    <property type="match status" value="1"/>
</dbReference>
<dbReference type="InterPro" id="IPR006685">
    <property type="entry name" value="MscS_channel_2nd"/>
</dbReference>
<dbReference type="Gene3D" id="1.10.287.1260">
    <property type="match status" value="1"/>
</dbReference>
<evidence type="ECO:0000256" key="2">
    <source>
        <dbReference type="ARBA" id="ARBA00008017"/>
    </source>
</evidence>
<feature type="transmembrane region" description="Helical" evidence="7">
    <location>
        <begin position="48"/>
        <end position="66"/>
    </location>
</feature>
<keyword evidence="5 7" id="KW-1133">Transmembrane helix</keyword>
<feature type="domain" description="Mechanosensitive ion channel MscS" evidence="8">
    <location>
        <begin position="179"/>
        <end position="237"/>
    </location>
</feature>
<dbReference type="AlphaFoldDB" id="A0A4P6F4G9"/>
<feature type="transmembrane region" description="Helical" evidence="7">
    <location>
        <begin position="128"/>
        <end position="152"/>
    </location>
</feature>
<dbReference type="InterPro" id="IPR023408">
    <property type="entry name" value="MscS_beta-dom_sf"/>
</dbReference>
<keyword evidence="10" id="KW-1185">Reference proteome</keyword>
<sequence length="344" mass="36188">MTDVALLTLTDPLRRLAAASTPDPSPSGGIVGQTGEKLFDFWEWFTGWPLQVIIVLVVGVVALAVVRRVIAHVTDRIAKGYHRAYVEATEEDEPTTTGRKARKVLVEDTLGLATPEVKQRRARRARTVGSVLTSAATIIIITAMALFVLGAVGAGNVVAGLLGTAGVVGVAVGFGAQSLVRDFLSGLFILLEDQYGVGDVVDLGAGAIGTVEKVDLRLTHVRSFDGTLWHVRNGEILRAGNRTQQWARAVAEVRVPVGSDVDVVRAALGRAVDVVQSDEVLGADLLETPAVRGVDAITEGAYAFTMHAKVRPGRDGDVMRALLVAAYAQLRAAGIIVTGAASSA</sequence>
<dbReference type="PANTHER" id="PTHR30460:SF0">
    <property type="entry name" value="MODERATE CONDUCTANCE MECHANOSENSITIVE CHANNEL YBIO"/>
    <property type="match status" value="1"/>
</dbReference>
<reference evidence="9 10" key="1">
    <citation type="submission" date="2019-01" db="EMBL/GenBank/DDBJ databases">
        <title>Genome sequencing of strain FW10M-9.</title>
        <authorList>
            <person name="Heo J."/>
            <person name="Kim S.-J."/>
            <person name="Kim J.-S."/>
            <person name="Hong S.-B."/>
            <person name="Kwon S.-W."/>
        </authorList>
    </citation>
    <scope>NUCLEOTIDE SEQUENCE [LARGE SCALE GENOMIC DNA]</scope>
    <source>
        <strain evidence="9 10">FW10M-9</strain>
    </source>
</reference>
<dbReference type="KEGG" id="xya:ET471_10855"/>
<dbReference type="SUPFAM" id="SSF50182">
    <property type="entry name" value="Sm-like ribonucleoproteins"/>
    <property type="match status" value="1"/>
</dbReference>
<keyword evidence="3" id="KW-1003">Cell membrane</keyword>
<dbReference type="GO" id="GO:0008381">
    <property type="term" value="F:mechanosensitive monoatomic ion channel activity"/>
    <property type="evidence" value="ECO:0007669"/>
    <property type="project" value="InterPro"/>
</dbReference>
<dbReference type="InterPro" id="IPR045276">
    <property type="entry name" value="YbiO_bact"/>
</dbReference>
<dbReference type="InterPro" id="IPR010920">
    <property type="entry name" value="LSM_dom_sf"/>
</dbReference>
<dbReference type="Proteomes" id="UP000292118">
    <property type="component" value="Chromosome"/>
</dbReference>
<comment type="similarity">
    <text evidence="2">Belongs to the MscS (TC 1.A.23) family.</text>
</comment>
<evidence type="ECO:0000256" key="6">
    <source>
        <dbReference type="ARBA" id="ARBA00023136"/>
    </source>
</evidence>
<evidence type="ECO:0000256" key="1">
    <source>
        <dbReference type="ARBA" id="ARBA00004651"/>
    </source>
</evidence>
<evidence type="ECO:0000313" key="9">
    <source>
        <dbReference type="EMBL" id="QAY70464.1"/>
    </source>
</evidence>
<dbReference type="GO" id="GO:0005886">
    <property type="term" value="C:plasma membrane"/>
    <property type="evidence" value="ECO:0007669"/>
    <property type="project" value="UniProtKB-SubCell"/>
</dbReference>
<protein>
    <submittedName>
        <fullName evidence="9">Mechanosensitive ion channel family protein</fullName>
    </submittedName>
</protein>
<dbReference type="Pfam" id="PF00924">
    <property type="entry name" value="MS_channel_2nd"/>
    <property type="match status" value="1"/>
</dbReference>
<evidence type="ECO:0000313" key="10">
    <source>
        <dbReference type="Proteomes" id="UP000292118"/>
    </source>
</evidence>
<evidence type="ECO:0000256" key="7">
    <source>
        <dbReference type="SAM" id="Phobius"/>
    </source>
</evidence>
<dbReference type="FunFam" id="2.30.30.60:FF:000001">
    <property type="entry name" value="MscS Mechanosensitive ion channel"/>
    <property type="match status" value="1"/>
</dbReference>
<proteinExistence type="inferred from homology"/>
<dbReference type="InterPro" id="IPR011014">
    <property type="entry name" value="MscS_channel_TM-2"/>
</dbReference>
<organism evidence="9 10">
    <name type="scientific">Xylanimonas protaetiae</name>
    <dbReference type="NCBI Taxonomy" id="2509457"/>
    <lineage>
        <taxon>Bacteria</taxon>
        <taxon>Bacillati</taxon>
        <taxon>Actinomycetota</taxon>
        <taxon>Actinomycetes</taxon>
        <taxon>Micrococcales</taxon>
        <taxon>Promicromonosporaceae</taxon>
        <taxon>Xylanimonas</taxon>
    </lineage>
</organism>
<dbReference type="PANTHER" id="PTHR30460">
    <property type="entry name" value="MODERATE CONDUCTANCE MECHANOSENSITIVE CHANNEL YBIO"/>
    <property type="match status" value="1"/>
</dbReference>
<name>A0A4P6F4G9_9MICO</name>
<keyword evidence="4 7" id="KW-0812">Transmembrane</keyword>
<accession>A0A4P6F4G9</accession>
<dbReference type="SUPFAM" id="SSF82861">
    <property type="entry name" value="Mechanosensitive channel protein MscS (YggB), transmembrane region"/>
    <property type="match status" value="1"/>
</dbReference>
<evidence type="ECO:0000256" key="5">
    <source>
        <dbReference type="ARBA" id="ARBA00022989"/>
    </source>
</evidence>
<evidence type="ECO:0000256" key="3">
    <source>
        <dbReference type="ARBA" id="ARBA00022475"/>
    </source>
</evidence>
<dbReference type="RefSeq" id="WP_129188246.1">
    <property type="nucleotide sequence ID" value="NZ_CP035493.1"/>
</dbReference>
<keyword evidence="6 7" id="KW-0472">Membrane</keyword>
<comment type="subcellular location">
    <subcellularLocation>
        <location evidence="1">Cell membrane</location>
        <topology evidence="1">Multi-pass membrane protein</topology>
    </subcellularLocation>
</comment>
<gene>
    <name evidence="9" type="ORF">ET471_10855</name>
</gene>